<dbReference type="AlphaFoldDB" id="A0ABD0UCM7"/>
<dbReference type="InterPro" id="IPR053924">
    <property type="entry name" value="RecX_HTH_2nd"/>
</dbReference>
<comment type="caution">
    <text evidence="6">The sequence shown here is derived from an EMBL/GenBank/DDBJ whole genome shotgun (WGS) entry which is preliminary data.</text>
</comment>
<dbReference type="InterPro" id="IPR036388">
    <property type="entry name" value="WH-like_DNA-bd_sf"/>
</dbReference>
<feature type="domain" description="RecX second three-helical" evidence="5">
    <location>
        <begin position="193"/>
        <end position="227"/>
    </location>
</feature>
<evidence type="ECO:0000259" key="5">
    <source>
        <dbReference type="Pfam" id="PF02631"/>
    </source>
</evidence>
<evidence type="ECO:0000256" key="3">
    <source>
        <dbReference type="ARBA" id="ARBA00018111"/>
    </source>
</evidence>
<evidence type="ECO:0000256" key="2">
    <source>
        <dbReference type="ARBA" id="ARBA00009695"/>
    </source>
</evidence>
<dbReference type="HAMAP" id="MF_01114">
    <property type="entry name" value="RecX"/>
    <property type="match status" value="1"/>
</dbReference>
<evidence type="ECO:0000256" key="1">
    <source>
        <dbReference type="ARBA" id="ARBA00004496"/>
    </source>
</evidence>
<reference evidence="6 7" key="1">
    <citation type="journal article" date="2024" name="Plant Biotechnol. J.">
        <title>Dendrobium thyrsiflorum genome and its molecular insights into genes involved in important horticultural traits.</title>
        <authorList>
            <person name="Chen B."/>
            <person name="Wang J.Y."/>
            <person name="Zheng P.J."/>
            <person name="Li K.L."/>
            <person name="Liang Y.M."/>
            <person name="Chen X.F."/>
            <person name="Zhang C."/>
            <person name="Zhao X."/>
            <person name="He X."/>
            <person name="Zhang G.Q."/>
            <person name="Liu Z.J."/>
            <person name="Xu Q."/>
        </authorList>
    </citation>
    <scope>NUCLEOTIDE SEQUENCE [LARGE SCALE GENOMIC DNA]</scope>
    <source>
        <strain evidence="6">GZMU011</strain>
    </source>
</reference>
<keyword evidence="4" id="KW-0963">Cytoplasm</keyword>
<organism evidence="6 7">
    <name type="scientific">Dendrobium thyrsiflorum</name>
    <name type="common">Pinecone-like raceme dendrobium</name>
    <name type="synonym">Orchid</name>
    <dbReference type="NCBI Taxonomy" id="117978"/>
    <lineage>
        <taxon>Eukaryota</taxon>
        <taxon>Viridiplantae</taxon>
        <taxon>Streptophyta</taxon>
        <taxon>Embryophyta</taxon>
        <taxon>Tracheophyta</taxon>
        <taxon>Spermatophyta</taxon>
        <taxon>Magnoliopsida</taxon>
        <taxon>Liliopsida</taxon>
        <taxon>Asparagales</taxon>
        <taxon>Orchidaceae</taxon>
        <taxon>Epidendroideae</taxon>
        <taxon>Malaxideae</taxon>
        <taxon>Dendrobiinae</taxon>
        <taxon>Dendrobium</taxon>
    </lineage>
</organism>
<protein>
    <recommendedName>
        <fullName evidence="3">Regulatory protein RecX</fullName>
    </recommendedName>
</protein>
<dbReference type="Proteomes" id="UP001552299">
    <property type="component" value="Unassembled WGS sequence"/>
</dbReference>
<dbReference type="InterPro" id="IPR003783">
    <property type="entry name" value="Regulatory_RecX"/>
</dbReference>
<comment type="similarity">
    <text evidence="2">Belongs to the RecX family.</text>
</comment>
<keyword evidence="7" id="KW-1185">Reference proteome</keyword>
<dbReference type="Gene3D" id="1.10.10.10">
    <property type="entry name" value="Winged helix-like DNA-binding domain superfamily/Winged helix DNA-binding domain"/>
    <property type="match status" value="2"/>
</dbReference>
<comment type="subcellular location">
    <subcellularLocation>
        <location evidence="1">Cytoplasm</location>
    </subcellularLocation>
</comment>
<sequence length="313" mass="35820">MCNFLEGKLIDHPSLQMRNFATTRILCIYQGIENHLFPVATLARKSYSTSGPIRYIPGRFAQINKTQNFPSLQDSAKKEAPITGNTCSGLSNLDCRGLQNGRFNDEILSQYNEPVRELFDIGYENMNELHTSSKADADGFSKTREEIEQVAVDLLAARAMTAIELRRKLHGKKYPSAIVESIVADFKSRGLLNDGMYAEAFTRSRWLSSTWGPRRIKQALLQKGVSEIETERARKEVFEQEDDPGSDGQDRELGMCKLSIDRLFLQASKQWLRSQNTAMENRRARIVRWLQYRGFDWGVTNYILKKLESEYPS</sequence>
<name>A0ABD0UCM7_DENTH</name>
<dbReference type="PANTHER" id="PTHR33602">
    <property type="entry name" value="REGULATORY PROTEIN RECX FAMILY PROTEIN"/>
    <property type="match status" value="1"/>
</dbReference>
<gene>
    <name evidence="6" type="ORF">M5K25_021571</name>
</gene>
<evidence type="ECO:0000313" key="6">
    <source>
        <dbReference type="EMBL" id="KAL0910574.1"/>
    </source>
</evidence>
<evidence type="ECO:0000256" key="4">
    <source>
        <dbReference type="ARBA" id="ARBA00022490"/>
    </source>
</evidence>
<evidence type="ECO:0000313" key="7">
    <source>
        <dbReference type="Proteomes" id="UP001552299"/>
    </source>
</evidence>
<dbReference type="PANTHER" id="PTHR33602:SF1">
    <property type="entry name" value="REGULATORY PROTEIN RECX FAMILY PROTEIN"/>
    <property type="match status" value="1"/>
</dbReference>
<dbReference type="Pfam" id="PF02631">
    <property type="entry name" value="RecX_HTH2"/>
    <property type="match status" value="1"/>
</dbReference>
<dbReference type="GO" id="GO:0005737">
    <property type="term" value="C:cytoplasm"/>
    <property type="evidence" value="ECO:0007669"/>
    <property type="project" value="UniProtKB-SubCell"/>
</dbReference>
<dbReference type="EMBL" id="JANQDX010000016">
    <property type="protein sequence ID" value="KAL0910574.1"/>
    <property type="molecule type" value="Genomic_DNA"/>
</dbReference>
<proteinExistence type="inferred from homology"/>
<accession>A0ABD0UCM7</accession>